<organism evidence="1 2">
    <name type="scientific">Diploscapter pachys</name>
    <dbReference type="NCBI Taxonomy" id="2018661"/>
    <lineage>
        <taxon>Eukaryota</taxon>
        <taxon>Metazoa</taxon>
        <taxon>Ecdysozoa</taxon>
        <taxon>Nematoda</taxon>
        <taxon>Chromadorea</taxon>
        <taxon>Rhabditida</taxon>
        <taxon>Rhabditina</taxon>
        <taxon>Rhabditomorpha</taxon>
        <taxon>Rhabditoidea</taxon>
        <taxon>Rhabditidae</taxon>
        <taxon>Diploscapter</taxon>
    </lineage>
</organism>
<dbReference type="EMBL" id="LIAE01005393">
    <property type="protein sequence ID" value="PAV93371.1"/>
    <property type="molecule type" value="Genomic_DNA"/>
</dbReference>
<gene>
    <name evidence="1" type="ORF">WR25_07148</name>
</gene>
<reference evidence="1 2" key="1">
    <citation type="journal article" date="2017" name="Curr. Biol.">
        <title>Genome architecture and evolution of a unichromosomal asexual nematode.</title>
        <authorList>
            <person name="Fradin H."/>
            <person name="Zegar C."/>
            <person name="Gutwein M."/>
            <person name="Lucas J."/>
            <person name="Kovtun M."/>
            <person name="Corcoran D."/>
            <person name="Baugh L.R."/>
            <person name="Kiontke K."/>
            <person name="Gunsalus K."/>
            <person name="Fitch D.H."/>
            <person name="Piano F."/>
        </authorList>
    </citation>
    <scope>NUCLEOTIDE SEQUENCE [LARGE SCALE GENOMIC DNA]</scope>
    <source>
        <strain evidence="1">PF1309</strain>
    </source>
</reference>
<name>A0A2A2M4B1_9BILA</name>
<evidence type="ECO:0000313" key="1">
    <source>
        <dbReference type="EMBL" id="PAV93371.1"/>
    </source>
</evidence>
<sequence length="185" mass="19139">MQTPTSLRLWLFSDPYMRVPQLVVGMRSGAVAVELEKLNANDRVAVRMPGTLADYLRGNYGNLNLQGVPDEREALQLVLGGQASFAVLDEAQLSRLSREGEFADLAVVGDIGPAGQDSGADAPALVAAQVSTVLRIRRVLAEPGLAVRPAAAVRLGHPGLAASSAARPGAWVAGGPGEPGRAPGA</sequence>
<dbReference type="AlphaFoldDB" id="A0A2A2M4B1"/>
<dbReference type="Gene3D" id="3.40.190.10">
    <property type="entry name" value="Periplasmic binding protein-like II"/>
    <property type="match status" value="2"/>
</dbReference>
<evidence type="ECO:0000313" key="2">
    <source>
        <dbReference type="Proteomes" id="UP000218231"/>
    </source>
</evidence>
<dbReference type="SUPFAM" id="SSF53850">
    <property type="entry name" value="Periplasmic binding protein-like II"/>
    <property type="match status" value="1"/>
</dbReference>
<dbReference type="Proteomes" id="UP000218231">
    <property type="component" value="Unassembled WGS sequence"/>
</dbReference>
<accession>A0A2A2M4B1</accession>
<keyword evidence="2" id="KW-1185">Reference proteome</keyword>
<protein>
    <submittedName>
        <fullName evidence="1">Uncharacterized protein</fullName>
    </submittedName>
</protein>
<comment type="caution">
    <text evidence="1">The sequence shown here is derived from an EMBL/GenBank/DDBJ whole genome shotgun (WGS) entry which is preliminary data.</text>
</comment>
<proteinExistence type="predicted"/>